<feature type="compositionally biased region" description="Gly residues" evidence="2">
    <location>
        <begin position="1"/>
        <end position="14"/>
    </location>
</feature>
<reference evidence="4 5" key="1">
    <citation type="submission" date="2020-03" db="EMBL/GenBank/DDBJ databases">
        <title>WGS of actinomycetes isolated from Thailand.</title>
        <authorList>
            <person name="Thawai C."/>
        </authorList>
    </citation>
    <scope>NUCLEOTIDE SEQUENCE [LARGE SCALE GENOMIC DNA]</scope>
    <source>
        <strain evidence="4 5">PLAI 1-29</strain>
    </source>
</reference>
<dbReference type="PRINTS" id="PR00038">
    <property type="entry name" value="HTHLUXR"/>
</dbReference>
<dbReference type="InterPro" id="IPR039420">
    <property type="entry name" value="WalR-like"/>
</dbReference>
<dbReference type="SMART" id="SM00421">
    <property type="entry name" value="HTH_LUXR"/>
    <property type="match status" value="1"/>
</dbReference>
<proteinExistence type="predicted"/>
<protein>
    <submittedName>
        <fullName evidence="4">Helix-turn-helix transcriptional regulator</fullName>
    </submittedName>
</protein>
<evidence type="ECO:0000256" key="2">
    <source>
        <dbReference type="SAM" id="MobiDB-lite"/>
    </source>
</evidence>
<feature type="compositionally biased region" description="Low complexity" evidence="2">
    <location>
        <begin position="36"/>
        <end position="48"/>
    </location>
</feature>
<evidence type="ECO:0000313" key="4">
    <source>
        <dbReference type="EMBL" id="NJQ03843.1"/>
    </source>
</evidence>
<dbReference type="InterPro" id="IPR000792">
    <property type="entry name" value="Tscrpt_reg_LuxR_C"/>
</dbReference>
<feature type="compositionally biased region" description="Basic residues" evidence="2">
    <location>
        <begin position="79"/>
        <end position="88"/>
    </location>
</feature>
<dbReference type="Proteomes" id="UP000695264">
    <property type="component" value="Unassembled WGS sequence"/>
</dbReference>
<feature type="compositionally biased region" description="Gly residues" evidence="2">
    <location>
        <begin position="107"/>
        <end position="132"/>
    </location>
</feature>
<feature type="domain" description="HTH luxR-type" evidence="3">
    <location>
        <begin position="185"/>
        <end position="250"/>
    </location>
</feature>
<gene>
    <name evidence="4" type="ORF">HCK00_25845</name>
</gene>
<accession>A0ABX1C5C3</accession>
<dbReference type="Gene3D" id="1.10.10.10">
    <property type="entry name" value="Winged helix-like DNA-binding domain superfamily/Winged helix DNA-binding domain"/>
    <property type="match status" value="1"/>
</dbReference>
<feature type="region of interest" description="Disordered" evidence="2">
    <location>
        <begin position="1"/>
        <end position="135"/>
    </location>
</feature>
<keyword evidence="5" id="KW-1185">Reference proteome</keyword>
<dbReference type="PROSITE" id="PS50043">
    <property type="entry name" value="HTH_LUXR_2"/>
    <property type="match status" value="1"/>
</dbReference>
<dbReference type="SUPFAM" id="SSF46894">
    <property type="entry name" value="C-terminal effector domain of the bipartite response regulators"/>
    <property type="match status" value="1"/>
</dbReference>
<dbReference type="Pfam" id="PF00196">
    <property type="entry name" value="GerE"/>
    <property type="match status" value="1"/>
</dbReference>
<dbReference type="EMBL" id="JAATEN010000032">
    <property type="protein sequence ID" value="NJQ03843.1"/>
    <property type="molecule type" value="Genomic_DNA"/>
</dbReference>
<feature type="compositionally biased region" description="Basic and acidic residues" evidence="2">
    <location>
        <begin position="18"/>
        <end position="35"/>
    </location>
</feature>
<organism evidence="4 5">
    <name type="scientific">Streptomyces zingiberis</name>
    <dbReference type="NCBI Taxonomy" id="2053010"/>
    <lineage>
        <taxon>Bacteria</taxon>
        <taxon>Bacillati</taxon>
        <taxon>Actinomycetota</taxon>
        <taxon>Actinomycetes</taxon>
        <taxon>Kitasatosporales</taxon>
        <taxon>Streptomycetaceae</taxon>
        <taxon>Streptomyces</taxon>
    </lineage>
</organism>
<dbReference type="PANTHER" id="PTHR43214:SF42">
    <property type="entry name" value="TRANSCRIPTIONAL REGULATORY PROTEIN DESR"/>
    <property type="match status" value="1"/>
</dbReference>
<comment type="caution">
    <text evidence="4">The sequence shown here is derived from an EMBL/GenBank/DDBJ whole genome shotgun (WGS) entry which is preliminary data.</text>
</comment>
<feature type="compositionally biased region" description="Basic residues" evidence="2">
    <location>
        <begin position="59"/>
        <end position="72"/>
    </location>
</feature>
<sequence>MCPRGKGVGHGRIGAGRRAGERPARAGRVRRDEGRATAAAPGVRTAGGPPAPRPGPRPSARRRAGRHRRRPVTRLPGYLRHRPGRRVPRAGPAGSPGGPPPFAGRQGAAGGARGAGVTGGPGRDSGPGGPGGPMAVAAWERVREAHARLRALAPRLADPGLRDEVLAVCEQLAEAGPDGPAPPGPAGRITGLAPRELDVLACVAAGATNADAAHRLGVRPETVKAYLRSAMRRLGAHSRLEAVVAARRAGLLP</sequence>
<evidence type="ECO:0000256" key="1">
    <source>
        <dbReference type="ARBA" id="ARBA00023125"/>
    </source>
</evidence>
<keyword evidence="1" id="KW-0238">DNA-binding</keyword>
<dbReference type="InterPro" id="IPR016032">
    <property type="entry name" value="Sig_transdc_resp-reg_C-effctor"/>
</dbReference>
<dbReference type="PANTHER" id="PTHR43214">
    <property type="entry name" value="TWO-COMPONENT RESPONSE REGULATOR"/>
    <property type="match status" value="1"/>
</dbReference>
<evidence type="ECO:0000313" key="5">
    <source>
        <dbReference type="Proteomes" id="UP000695264"/>
    </source>
</evidence>
<name>A0ABX1C5C3_9ACTN</name>
<dbReference type="InterPro" id="IPR036388">
    <property type="entry name" value="WH-like_DNA-bd_sf"/>
</dbReference>
<evidence type="ECO:0000259" key="3">
    <source>
        <dbReference type="PROSITE" id="PS50043"/>
    </source>
</evidence>